<feature type="signal peptide" evidence="7">
    <location>
        <begin position="1"/>
        <end position="21"/>
    </location>
</feature>
<sequence length="1678" mass="178675">MLIRLFLSVFIYLGLITSVQAAECRATFADGLTNSSNAGKIKFEDSAQLLNNPDAILVTTDIDNRGDVSSCGSVNCSASGVMAPQLNSSYIKYSSSNNLVVDGTSQTISANDYKDVTVKSGGSLSMTAAFSSYHFKKLKVEDSSVIYLTAGDYFVEEIEIKDSSQLIVQGSGTARIYIEKKAKFKESSVINGGESGDPSRLVLYSFDDVTVESAASLAGYIYSEKKVEIKDNSKVLGAISSEGELKLKDNASVSYDDSIDDTDFGSMCHTSPPATPVIQAAWYFDENQWAAIVDEVLDSAGSNYHGIASQPMTNSTDGVVCNAADFRQDGTSDYVSLGNAALDGLDDFSISVWGKLDTSRSGAQTIFSAASASHINGVLMFFSNTSTLHLYFRNAVAASYSLPAINDDLWHHYVWTRKQGQHCLFVDGVNQGCQTSTYTGAVSVSPGGLIIGQEQDSVGGGFAANQDWEGLVDEPMIFSNALSASSVSTVHANQLAGDNWDGSSRICPDPPPPPSAVPPLPHADWHFDEDAWAGVSDEIKDYSVNSFHGVASQSMLTSSDGVVCNAADFLNDGVNDYASLDSAALNGLSDFSISIWGKLDSTRTQVQTIFSAASSSQNNEVLMYFSNPRSLQFYFQGRIVASYSLPAINDSVWHHYVWTRNAGRHCLFLDGVSQGCQTSTYTGAVTVDSGGLIIGQEQDSVGGRFDAAQDWEGLVDEPMVFSSELNAAQVSTIYTNQAAGNNYDGSSRRCGFPEPVVNYRFDSCNWADAQDVVDSSANRLDAYAVNGVLSTVGGQVCGLAQFDSADDYVRLPDTNEVDLPDTLTAMAWVYLKNTPSELKTILSKDTNYEFHVNTNREIFWWWNDASGVTRSFASGVQISLNQWHHVAITYQSGLQIIYIDGQEAARRTFAGQLITNSNDLQIGQDQGIGARFFDGDIDEVKIFDVDLSAFDIADIFVNEEAGRNYDGALRSCNCTEPVVVNHYAISHDMSMVSCSAEDITFTAHDNADLAVDAKDALLQISTSTMKGEWLSVVAGSGVLSNSGGGQATYRFPDNGESSVTLSLSYPDLVSDPELVNFNVTDGVSTDKRNASDMEDSNLSVSDSGLVFSIPDTQSCQTSLAVSIQAVKKSDNSPSCSAAVAGNRTVNFYSQYLAPSTGTQNLILTSDGVAYPLSSAAPGTPVAVRFDSQGEGSISIQYPDAGVVGLNAALTVGLKTFNGADSFVAYPALLSLVADNGSGLMLDNTAVSGGAVWAADRPFTVSVSGQCASGAVTPNYQPSNAELGISLQTPTQAAGGVGGTLSVASGALVASDSVAWTGISSGFSSGVFEDVAARYSEVGIINLYTRDADYYGHSISQTAKAVGRFVPWFFAVTANSPEWQAHCSSGDFSYMDEEIGYQTPPELVVSGYSAVGGRVYNYGGSLWKLAAQRSSRFYTDQSASVAATLSSTVDTSTDTWGGTDADYDGTAINSLTNDSIKYVRGASEAPFAGLVDLTLATADLTDADGACYRIDSDADGDWLEEGCSGFTISNIPAKELRFGRLRLADAYGPETEPLSLPWVAEYYDGSGYILNSTDSCSAWLTSEVTYSDNDGALIASGQTAAAYAHSGADFRVDAGDAGVTMSAPGAGNTGVVGVAVDLTRMPYFFFDWDGDGSFDDAPSANIIFGQYRSNDRVIFQRQW</sequence>
<dbReference type="Gene3D" id="2.60.120.200">
    <property type="match status" value="3"/>
</dbReference>
<gene>
    <name evidence="9" type="ORF">SAMN05216175_103124</name>
</gene>
<keyword evidence="4" id="KW-0106">Calcium</keyword>
<evidence type="ECO:0000256" key="7">
    <source>
        <dbReference type="SAM" id="SignalP"/>
    </source>
</evidence>
<dbReference type="InterPro" id="IPR006558">
    <property type="entry name" value="LamG-like"/>
</dbReference>
<evidence type="ECO:0000259" key="8">
    <source>
        <dbReference type="PROSITE" id="PS51828"/>
    </source>
</evidence>
<dbReference type="OrthoDB" id="9790247at2"/>
<dbReference type="Pfam" id="PF20419">
    <property type="entry name" value="DUF6701"/>
    <property type="match status" value="1"/>
</dbReference>
<evidence type="ECO:0000313" key="9">
    <source>
        <dbReference type="EMBL" id="SFG07432.1"/>
    </source>
</evidence>
<keyword evidence="5" id="KW-1015">Disulfide bond</keyword>
<evidence type="ECO:0000256" key="2">
    <source>
        <dbReference type="ARBA" id="ARBA00022723"/>
    </source>
</evidence>
<feature type="chain" id="PRO_5011652741" evidence="7">
    <location>
        <begin position="22"/>
        <end position="1678"/>
    </location>
</feature>
<dbReference type="InterPro" id="IPR001759">
    <property type="entry name" value="PTX_dom"/>
</dbReference>
<protein>
    <submittedName>
        <fullName evidence="9">Concanavalin A-like lectin/glucanases superfamily protein</fullName>
    </submittedName>
</protein>
<dbReference type="GO" id="GO:0030246">
    <property type="term" value="F:carbohydrate binding"/>
    <property type="evidence" value="ECO:0007669"/>
    <property type="project" value="UniProtKB-KW"/>
</dbReference>
<dbReference type="InterPro" id="IPR046524">
    <property type="entry name" value="DUF6701"/>
</dbReference>
<dbReference type="SMART" id="SM00159">
    <property type="entry name" value="PTX"/>
    <property type="match status" value="1"/>
</dbReference>
<dbReference type="Pfam" id="PF23981">
    <property type="entry name" value="DUF7305"/>
    <property type="match status" value="1"/>
</dbReference>
<dbReference type="PANTHER" id="PTHR19277">
    <property type="entry name" value="PENTRAXIN"/>
    <property type="match status" value="1"/>
</dbReference>
<dbReference type="Proteomes" id="UP000198623">
    <property type="component" value="Unassembled WGS sequence"/>
</dbReference>
<dbReference type="STRING" id="1045558.SAMN05216175_103124"/>
<evidence type="ECO:0000313" key="10">
    <source>
        <dbReference type="Proteomes" id="UP000198623"/>
    </source>
</evidence>
<feature type="domain" description="Pentraxin (PTX)" evidence="8">
    <location>
        <begin position="563"/>
        <end position="764"/>
    </location>
</feature>
<evidence type="ECO:0000256" key="4">
    <source>
        <dbReference type="ARBA" id="ARBA00022837"/>
    </source>
</evidence>
<proteinExistence type="predicted"/>
<dbReference type="SUPFAM" id="SSF49899">
    <property type="entry name" value="Concanavalin A-like lectins/glucanases"/>
    <property type="match status" value="3"/>
</dbReference>
<keyword evidence="3 7" id="KW-0732">Signal</keyword>
<keyword evidence="10" id="KW-1185">Reference proteome</keyword>
<keyword evidence="9" id="KW-0430">Lectin</keyword>
<reference evidence="10" key="1">
    <citation type="submission" date="2016-10" db="EMBL/GenBank/DDBJ databases">
        <authorList>
            <person name="Varghese N."/>
            <person name="Submissions S."/>
        </authorList>
    </citation>
    <scope>NUCLEOTIDE SEQUENCE [LARGE SCALE GENOMIC DNA]</scope>
    <source>
        <strain evidence="10">CGMCC 1.10971</strain>
    </source>
</reference>
<keyword evidence="6" id="KW-0325">Glycoprotein</keyword>
<dbReference type="RefSeq" id="WP_090725588.1">
    <property type="nucleotide sequence ID" value="NZ_FOOU01000003.1"/>
</dbReference>
<dbReference type="InterPro" id="IPR051360">
    <property type="entry name" value="Neuronal_Pentraxin_Related"/>
</dbReference>
<dbReference type="PRINTS" id="PR00895">
    <property type="entry name" value="PENTAXIN"/>
</dbReference>
<accession>A0A1I2NU77</accession>
<dbReference type="PANTHER" id="PTHR19277:SF125">
    <property type="entry name" value="B6"/>
    <property type="match status" value="1"/>
</dbReference>
<evidence type="ECO:0000256" key="6">
    <source>
        <dbReference type="ARBA" id="ARBA00023180"/>
    </source>
</evidence>
<dbReference type="GO" id="GO:0046872">
    <property type="term" value="F:metal ion binding"/>
    <property type="evidence" value="ECO:0007669"/>
    <property type="project" value="UniProtKB-KW"/>
</dbReference>
<dbReference type="InterPro" id="IPR013320">
    <property type="entry name" value="ConA-like_dom_sf"/>
</dbReference>
<name>A0A1I2NU77_9GAMM</name>
<evidence type="ECO:0000256" key="3">
    <source>
        <dbReference type="ARBA" id="ARBA00022729"/>
    </source>
</evidence>
<evidence type="ECO:0000256" key="1">
    <source>
        <dbReference type="ARBA" id="ARBA00001913"/>
    </source>
</evidence>
<organism evidence="9 10">
    <name type="scientific">Neptunomonas qingdaonensis</name>
    <dbReference type="NCBI Taxonomy" id="1045558"/>
    <lineage>
        <taxon>Bacteria</taxon>
        <taxon>Pseudomonadati</taxon>
        <taxon>Pseudomonadota</taxon>
        <taxon>Gammaproteobacteria</taxon>
        <taxon>Oceanospirillales</taxon>
        <taxon>Oceanospirillaceae</taxon>
        <taxon>Neptunomonas</taxon>
    </lineage>
</organism>
<dbReference type="EMBL" id="FOOU01000003">
    <property type="protein sequence ID" value="SFG07432.1"/>
    <property type="molecule type" value="Genomic_DNA"/>
</dbReference>
<dbReference type="InterPro" id="IPR055729">
    <property type="entry name" value="DUF7305"/>
</dbReference>
<dbReference type="SMART" id="SM00560">
    <property type="entry name" value="LamGL"/>
    <property type="match status" value="2"/>
</dbReference>
<comment type="cofactor">
    <cofactor evidence="1">
        <name>Ca(2+)</name>
        <dbReference type="ChEBI" id="CHEBI:29108"/>
    </cofactor>
</comment>
<keyword evidence="2" id="KW-0479">Metal-binding</keyword>
<dbReference type="PROSITE" id="PS51828">
    <property type="entry name" value="PTX_2"/>
    <property type="match status" value="1"/>
</dbReference>
<evidence type="ECO:0000256" key="5">
    <source>
        <dbReference type="ARBA" id="ARBA00023157"/>
    </source>
</evidence>
<dbReference type="Pfam" id="PF13385">
    <property type="entry name" value="Laminin_G_3"/>
    <property type="match status" value="3"/>
</dbReference>